<proteinExistence type="predicted"/>
<dbReference type="STRING" id="1440053.GCA_000718095_00303"/>
<evidence type="ECO:0000259" key="1">
    <source>
        <dbReference type="SMART" id="SM00953"/>
    </source>
</evidence>
<dbReference type="RefSeq" id="WP_051745317.1">
    <property type="nucleotide sequence ID" value="NZ_AZSP01000388.1"/>
</dbReference>
<protein>
    <recommendedName>
        <fullName evidence="1">RES domain-containing protein</fullName>
    </recommendedName>
</protein>
<dbReference type="OrthoDB" id="4258344at2"/>
<gene>
    <name evidence="2" type="ORF">Y717_11780</name>
</gene>
<accession>A0A2T7SNJ0</accession>
<reference evidence="2 3" key="1">
    <citation type="submission" date="2013-12" db="EMBL/GenBank/DDBJ databases">
        <title>Annotated genome of Streptomyces scopuliridis.</title>
        <authorList>
            <person name="Olson J.B."/>
        </authorList>
    </citation>
    <scope>NUCLEOTIDE SEQUENCE [LARGE SCALE GENOMIC DNA]</scope>
    <source>
        <strain evidence="2 3">RB72</strain>
    </source>
</reference>
<dbReference type="Proteomes" id="UP000245992">
    <property type="component" value="Unassembled WGS sequence"/>
</dbReference>
<sequence length="235" mass="25699">MTAQALPDVPVFPHAHTVPAGTVLWRVHKSSRAVTEFNPRPADPYFGGSRFDGVSESPYPFLYAAPDPATALAEVLLRDRDFDMRLGVRVILGHEVAGRTLSALEVTEDLRVVSLCSAVELAAVCQDGWLVEADGPQYAFTRRWARYLRDRAPWGQGLRWQARRNRPLESLMLFGDRRAPDALKPSATPAVPLGTPEGIEHVNELLAPLRAVIFPPVPPVPLPVDGPPDSAYAVG</sequence>
<evidence type="ECO:0000313" key="2">
    <source>
        <dbReference type="EMBL" id="PVE04477.1"/>
    </source>
</evidence>
<dbReference type="AlphaFoldDB" id="A0A2T7SNJ0"/>
<dbReference type="EMBL" id="AZSP01000388">
    <property type="protein sequence ID" value="PVE04477.1"/>
    <property type="molecule type" value="Genomic_DNA"/>
</dbReference>
<dbReference type="Pfam" id="PF08808">
    <property type="entry name" value="RES"/>
    <property type="match status" value="1"/>
</dbReference>
<evidence type="ECO:0000313" key="3">
    <source>
        <dbReference type="Proteomes" id="UP000245992"/>
    </source>
</evidence>
<dbReference type="SMART" id="SM00953">
    <property type="entry name" value="RES"/>
    <property type="match status" value="1"/>
</dbReference>
<name>A0A2T7SNJ0_9ACTN</name>
<dbReference type="InterPro" id="IPR014914">
    <property type="entry name" value="RES_dom"/>
</dbReference>
<comment type="caution">
    <text evidence="2">The sequence shown here is derived from an EMBL/GenBank/DDBJ whole genome shotgun (WGS) entry which is preliminary data.</text>
</comment>
<organism evidence="2 3">
    <name type="scientific">Streptomyces scopuliridis RB72</name>
    <dbReference type="NCBI Taxonomy" id="1440053"/>
    <lineage>
        <taxon>Bacteria</taxon>
        <taxon>Bacillati</taxon>
        <taxon>Actinomycetota</taxon>
        <taxon>Actinomycetes</taxon>
        <taxon>Kitasatosporales</taxon>
        <taxon>Streptomycetaceae</taxon>
        <taxon>Streptomyces</taxon>
    </lineage>
</organism>
<feature type="domain" description="RES" evidence="1">
    <location>
        <begin position="37"/>
        <end position="186"/>
    </location>
</feature>
<keyword evidence="3" id="KW-1185">Reference proteome</keyword>